<evidence type="ECO:0000256" key="1">
    <source>
        <dbReference type="ARBA" id="ARBA00022612"/>
    </source>
</evidence>
<feature type="domain" description="Phage tail tape measure protein" evidence="3">
    <location>
        <begin position="171"/>
        <end position="369"/>
    </location>
</feature>
<dbReference type="RefSeq" id="WP_117527895.1">
    <property type="nucleotide sequence ID" value="NZ_JAQCXC010000018.1"/>
</dbReference>
<keyword evidence="1" id="KW-1188">Viral release from host cell</keyword>
<feature type="compositionally biased region" description="Low complexity" evidence="2">
    <location>
        <begin position="1386"/>
        <end position="1403"/>
    </location>
</feature>
<dbReference type="NCBIfam" id="TIGR01760">
    <property type="entry name" value="tape_meas_TP901"/>
    <property type="match status" value="1"/>
</dbReference>
<organism evidence="4 5">
    <name type="scientific">Faecalibacterium prausnitzii</name>
    <dbReference type="NCBI Taxonomy" id="853"/>
    <lineage>
        <taxon>Bacteria</taxon>
        <taxon>Bacillati</taxon>
        <taxon>Bacillota</taxon>
        <taxon>Clostridia</taxon>
        <taxon>Eubacteriales</taxon>
        <taxon>Oscillospiraceae</taxon>
        <taxon>Faecalibacterium</taxon>
    </lineage>
</organism>
<dbReference type="PANTHER" id="PTHR37813">
    <property type="entry name" value="FELS-2 PROPHAGE PROTEIN"/>
    <property type="match status" value="1"/>
</dbReference>
<evidence type="ECO:0000313" key="5">
    <source>
        <dbReference type="Proteomes" id="UP000260783"/>
    </source>
</evidence>
<dbReference type="PANTHER" id="PTHR37813:SF1">
    <property type="entry name" value="FELS-2 PROPHAGE PROTEIN"/>
    <property type="match status" value="1"/>
</dbReference>
<reference evidence="4 5" key="1">
    <citation type="submission" date="2018-08" db="EMBL/GenBank/DDBJ databases">
        <title>A genome reference for cultivated species of the human gut microbiota.</title>
        <authorList>
            <person name="Zou Y."/>
            <person name="Xue W."/>
            <person name="Luo G."/>
        </authorList>
    </citation>
    <scope>NUCLEOTIDE SEQUENCE [LARGE SCALE GENOMIC DNA]</scope>
    <source>
        <strain evidence="4 5">AF29-11BH</strain>
    </source>
</reference>
<comment type="caution">
    <text evidence="4">The sequence shown here is derived from an EMBL/GenBank/DDBJ whole genome shotgun (WGS) entry which is preliminary data.</text>
</comment>
<proteinExistence type="predicted"/>
<evidence type="ECO:0000256" key="2">
    <source>
        <dbReference type="SAM" id="MobiDB-lite"/>
    </source>
</evidence>
<name>A0A3E2UFC4_9FIRM</name>
<sequence length="1468" mass="153953">MAETIRIEIPIETVDKTDPGVSNATKKLGKLGDAADKAGQSVDRSREYVSKFDEQASKTQQNLAKWAKEKYQIYLEAKENISPVLDTIGGGVKSLAGKTWSFTLKALDFATTPVRTLLNLLKNPLLQAGAFFGVSLGLTDTINTQKDFEAAMSQVQATSGADDGELEQLTKKAEEMGATTKFTASDSAEAMNYMAMAGWKTEDMLDGITGIMQLAAAANEDLGTTSDIVTDALTAFGLKASDSGHFADVLAQASANANTNVSMLGESFKYVAPVAGAMKYSVEDVSLALGLMANASIKGSMAGTSLKTSIANMAAPTDKMQGAMDKYGISLTKRNGEMKTFREVLDMLRTQLGGLSETEQTAAASTIFGKEAMAGMLAIINASTDDYNKLAAAIENSSGATEKMADTQLDNLSGSITLLQSAVDGVKISFGSRLNHYVRDVADGLTAAMPDVEAALNDFMDFVDRKYDVMQAKMRDLTASDEWQNADFGGRVKLAWDEIVAEPFSEWWKNTGKSMVSNIAGDVGRGIGSGIGAGLMMLLGIDVSDSVNEGASVGKAFAQGFADGFDFDTIKDGLLSGIGNLFSSAGKLLPGGKSADLGSVVSAAIIAKAAMPAVGVGKDVWTIGKGVFGAQASLGGASLAGTIAGSTGNAMVAGTGVLGGLANVGYAVGGGSKAGLYFGSSSGALSGGMAALEGAGAVAGAVTAGATLISAGIDAYTAMKSSDKEKQAAYGQSAAWKAGGVATGAAAGAMLGSFIPGVGTVVGGLVGAGIGGLTGYVEGKRVKKEYQESAEAEALANEKLQKVYEITGSSTDSVNFKTKSLTEALKDTTVTTEEFNTMLQRAVSDDLIEHFGSLHLSLTEIKEAASSIAFDGAETRFNNFSTAVQDVESSLSSVKSTFSSLEKENWKMSLGTHVTEADVKEYRSSIDQMLSSTATYLENKHYEASAAFKLIMGEDANTDGLDATYSAIDAQLDGLKEKLNTAIDANIKLNGGVLKLDSGSEILSLQQQIQDITNQVSTAQENAKFDTLKIKYGGAALDAESFASLQEELKNTVSSMTSQYDEALEVNVTNLRLQLDRGDIDQAEHNRQLQALTDSYHAQVSDLQVRVESFQLDSIAEAYSSALDGILPDLKGTTSEKLQQAMDAALKEKPNVADWTNSDVVEWFDLNGMDAETQAALVERLKAVADSMPASFADSIRGSGLGEAARDAVDDELDAVSATKFKKDVYAQFNLHSSMNSVVAPSSSGSSSYTSPVTGKTVTPYAAGYHGMSIGGHATGGMVSGRELSWVGEEGPEMIIPLVPARRERAVELYQQAGEILGVTAHANGGLVGSGSSSYTSPVTRNYMDSYYDGHTSRHNEFSSDTVDYLSQTVNEAPVASNLFSEDDSTASTSSSSQNVASTSQNVTVRPEVTVKVDVNPEFNITGGEKSEDEIMAVIRRHMKEMADEIGGELATKLDEVFSNMPLKGVSA</sequence>
<dbReference type="Proteomes" id="UP000260783">
    <property type="component" value="Unassembled WGS sequence"/>
</dbReference>
<feature type="region of interest" description="Disordered" evidence="2">
    <location>
        <begin position="1381"/>
        <end position="1403"/>
    </location>
</feature>
<dbReference type="Pfam" id="PF10145">
    <property type="entry name" value="PhageMin_Tail"/>
    <property type="match status" value="1"/>
</dbReference>
<accession>A0A3E2UFC4</accession>
<evidence type="ECO:0000259" key="3">
    <source>
        <dbReference type="Pfam" id="PF10145"/>
    </source>
</evidence>
<protein>
    <submittedName>
        <fullName evidence="4">Phage tail tape measure protein</fullName>
    </submittedName>
</protein>
<dbReference type="EMBL" id="QVEW01000018">
    <property type="protein sequence ID" value="RGB94331.1"/>
    <property type="molecule type" value="Genomic_DNA"/>
</dbReference>
<gene>
    <name evidence="4" type="ORF">DWZ04_13650</name>
</gene>
<evidence type="ECO:0000313" key="4">
    <source>
        <dbReference type="EMBL" id="RGB94331.1"/>
    </source>
</evidence>
<dbReference type="InterPro" id="IPR010090">
    <property type="entry name" value="Phage_tape_meas"/>
</dbReference>